<evidence type="ECO:0000313" key="2">
    <source>
        <dbReference type="EMBL" id="KAG7171750.1"/>
    </source>
</evidence>
<comment type="caution">
    <text evidence="2">The sequence shown here is derived from an EMBL/GenBank/DDBJ whole genome shotgun (WGS) entry which is preliminary data.</text>
</comment>
<feature type="compositionally biased region" description="Low complexity" evidence="1">
    <location>
        <begin position="281"/>
        <end position="301"/>
    </location>
</feature>
<feature type="compositionally biased region" description="Basic and acidic residues" evidence="1">
    <location>
        <begin position="38"/>
        <end position="55"/>
    </location>
</feature>
<reference evidence="2" key="1">
    <citation type="journal article" date="2021" name="Sci. Adv.">
        <title>The American lobster genome reveals insights on longevity, neural, and immune adaptations.</title>
        <authorList>
            <person name="Polinski J.M."/>
            <person name="Zimin A.V."/>
            <person name="Clark K.F."/>
            <person name="Kohn A.B."/>
            <person name="Sadowski N."/>
            <person name="Timp W."/>
            <person name="Ptitsyn A."/>
            <person name="Khanna P."/>
            <person name="Romanova D.Y."/>
            <person name="Williams P."/>
            <person name="Greenwood S.J."/>
            <person name="Moroz L.L."/>
            <person name="Walt D.R."/>
            <person name="Bodnar A.G."/>
        </authorList>
    </citation>
    <scope>NUCLEOTIDE SEQUENCE</scope>
    <source>
        <strain evidence="2">GMGI-L3</strain>
    </source>
</reference>
<feature type="compositionally biased region" description="Low complexity" evidence="1">
    <location>
        <begin position="313"/>
        <end position="331"/>
    </location>
</feature>
<dbReference type="AlphaFoldDB" id="A0A8J5T1A8"/>
<dbReference type="Proteomes" id="UP000747542">
    <property type="component" value="Unassembled WGS sequence"/>
</dbReference>
<proteinExistence type="predicted"/>
<feature type="compositionally biased region" description="Low complexity" evidence="1">
    <location>
        <begin position="22"/>
        <end position="37"/>
    </location>
</feature>
<evidence type="ECO:0000313" key="3">
    <source>
        <dbReference type="Proteomes" id="UP000747542"/>
    </source>
</evidence>
<protein>
    <submittedName>
        <fullName evidence="2">Uncharacterized protein</fullName>
    </submittedName>
</protein>
<sequence length="441" mass="47168">MPRRYSWGRYCLVSSPLPPSPTSNTTTLMDPTAQKAPAEAKAEGEQKEEVKKEEEAAAAPVVEEKKEEAVPAPEEKKEEAPAPVVEAPKEDPAPAPAQEVSESNQECLLSNPPTEEEINLAPESQELFESTPLVAEPLTLVESQVCEANLEQSTSHVEDNLEDNYNDAPVLEETCEVLEQHSEFVTLTEKTTSSVIESTVCAISEPVEVSEVVCILCGALTRVTSADGTCDNCHHASEQEQKEEAPAAEETAQKVEEAPAPVEEAAAEPEVKEETVKEEAAPVAESALVEETPVETPAAEPVQEEKKTEEESAPVVEEVPAQESASAQEEVPVQESAPISEKAPAQESTPVEEVAQTTQAAAEPTQQSEVIQTSESTPEQSAEQDTTQQVSEAAAKPATDDIVKKLDSDVEAMLTLAGSAEASVEVKLPKKTEGEGEKVEE</sequence>
<evidence type="ECO:0000256" key="1">
    <source>
        <dbReference type="SAM" id="MobiDB-lite"/>
    </source>
</evidence>
<feature type="compositionally biased region" description="Basic and acidic residues" evidence="1">
    <location>
        <begin position="62"/>
        <end position="80"/>
    </location>
</feature>
<feature type="compositionally biased region" description="Polar residues" evidence="1">
    <location>
        <begin position="100"/>
        <end position="112"/>
    </location>
</feature>
<accession>A0A8J5T1A8</accession>
<gene>
    <name evidence="2" type="ORF">Hamer_G022880</name>
</gene>
<keyword evidence="3" id="KW-1185">Reference proteome</keyword>
<feature type="compositionally biased region" description="Low complexity" evidence="1">
    <location>
        <begin position="352"/>
        <end position="369"/>
    </location>
</feature>
<feature type="region of interest" description="Disordered" evidence="1">
    <location>
        <begin position="1"/>
        <end position="112"/>
    </location>
</feature>
<feature type="compositionally biased region" description="Polar residues" evidence="1">
    <location>
        <begin position="370"/>
        <end position="391"/>
    </location>
</feature>
<organism evidence="2 3">
    <name type="scientific">Homarus americanus</name>
    <name type="common">American lobster</name>
    <dbReference type="NCBI Taxonomy" id="6706"/>
    <lineage>
        <taxon>Eukaryota</taxon>
        <taxon>Metazoa</taxon>
        <taxon>Ecdysozoa</taxon>
        <taxon>Arthropoda</taxon>
        <taxon>Crustacea</taxon>
        <taxon>Multicrustacea</taxon>
        <taxon>Malacostraca</taxon>
        <taxon>Eumalacostraca</taxon>
        <taxon>Eucarida</taxon>
        <taxon>Decapoda</taxon>
        <taxon>Pleocyemata</taxon>
        <taxon>Astacidea</taxon>
        <taxon>Nephropoidea</taxon>
        <taxon>Nephropidae</taxon>
        <taxon>Homarus</taxon>
    </lineage>
</organism>
<feature type="compositionally biased region" description="Basic and acidic residues" evidence="1">
    <location>
        <begin position="232"/>
        <end position="257"/>
    </location>
</feature>
<dbReference type="EMBL" id="JAHLQT010011683">
    <property type="protein sequence ID" value="KAG7171750.1"/>
    <property type="molecule type" value="Genomic_DNA"/>
</dbReference>
<name>A0A8J5T1A8_HOMAM</name>
<feature type="compositionally biased region" description="Basic and acidic residues" evidence="1">
    <location>
        <begin position="269"/>
        <end position="280"/>
    </location>
</feature>
<feature type="region of interest" description="Disordered" evidence="1">
    <location>
        <begin position="229"/>
        <end position="398"/>
    </location>
</feature>